<evidence type="ECO:0000313" key="11">
    <source>
        <dbReference type="EMBL" id="MFD1177038.1"/>
    </source>
</evidence>
<feature type="domain" description="Spore germination GerAC-like C-terminal" evidence="9">
    <location>
        <begin position="219"/>
        <end position="381"/>
    </location>
</feature>
<keyword evidence="6" id="KW-0564">Palmitate</keyword>
<feature type="region of interest" description="Disordered" evidence="8">
    <location>
        <begin position="378"/>
        <end position="397"/>
    </location>
</feature>
<dbReference type="PANTHER" id="PTHR35789:SF1">
    <property type="entry name" value="SPORE GERMINATION PROTEIN B3"/>
    <property type="match status" value="1"/>
</dbReference>
<evidence type="ECO:0000256" key="7">
    <source>
        <dbReference type="ARBA" id="ARBA00023288"/>
    </source>
</evidence>
<protein>
    <submittedName>
        <fullName evidence="11">Ger(X)C family spore germination protein</fullName>
    </submittedName>
</protein>
<proteinExistence type="inferred from homology"/>
<feature type="region of interest" description="Disordered" evidence="8">
    <location>
        <begin position="60"/>
        <end position="83"/>
    </location>
</feature>
<dbReference type="InterPro" id="IPR057336">
    <property type="entry name" value="GerAC_N"/>
</dbReference>
<evidence type="ECO:0000256" key="5">
    <source>
        <dbReference type="ARBA" id="ARBA00023136"/>
    </source>
</evidence>
<keyword evidence="5" id="KW-0472">Membrane</keyword>
<reference evidence="12" key="1">
    <citation type="journal article" date="2019" name="Int. J. Syst. Evol. Microbiol.">
        <title>The Global Catalogue of Microorganisms (GCM) 10K type strain sequencing project: providing services to taxonomists for standard genome sequencing and annotation.</title>
        <authorList>
            <consortium name="The Broad Institute Genomics Platform"/>
            <consortium name="The Broad Institute Genome Sequencing Center for Infectious Disease"/>
            <person name="Wu L."/>
            <person name="Ma J."/>
        </authorList>
    </citation>
    <scope>NUCLEOTIDE SEQUENCE [LARGE SCALE GENOMIC DNA]</scope>
    <source>
        <strain evidence="12">CCUG 59189</strain>
    </source>
</reference>
<dbReference type="NCBIfam" id="TIGR02887">
    <property type="entry name" value="spore_ger_x_C"/>
    <property type="match status" value="1"/>
</dbReference>
<organism evidence="11 12">
    <name type="scientific">Paenibacillus puldeungensis</name>
    <dbReference type="NCBI Taxonomy" id="696536"/>
    <lineage>
        <taxon>Bacteria</taxon>
        <taxon>Bacillati</taxon>
        <taxon>Bacillota</taxon>
        <taxon>Bacilli</taxon>
        <taxon>Bacillales</taxon>
        <taxon>Paenibacillaceae</taxon>
        <taxon>Paenibacillus</taxon>
    </lineage>
</organism>
<keyword evidence="12" id="KW-1185">Reference proteome</keyword>
<comment type="caution">
    <text evidence="11">The sequence shown here is derived from an EMBL/GenBank/DDBJ whole genome shotgun (WGS) entry which is preliminary data.</text>
</comment>
<dbReference type="Gene3D" id="6.20.190.10">
    <property type="entry name" value="Nutrient germinant receptor protein C, domain 1"/>
    <property type="match status" value="1"/>
</dbReference>
<accession>A0ABW3RXH5</accession>
<dbReference type="EMBL" id="JBHTLM010000007">
    <property type="protein sequence ID" value="MFD1177038.1"/>
    <property type="molecule type" value="Genomic_DNA"/>
</dbReference>
<dbReference type="Pfam" id="PF05504">
    <property type="entry name" value="Spore_GerAC"/>
    <property type="match status" value="1"/>
</dbReference>
<dbReference type="PROSITE" id="PS51257">
    <property type="entry name" value="PROKAR_LIPOPROTEIN"/>
    <property type="match status" value="1"/>
</dbReference>
<dbReference type="InterPro" id="IPR008844">
    <property type="entry name" value="Spore_GerAC-like"/>
</dbReference>
<evidence type="ECO:0000256" key="1">
    <source>
        <dbReference type="ARBA" id="ARBA00004635"/>
    </source>
</evidence>
<keyword evidence="4" id="KW-0732">Signal</keyword>
<sequence length="397" mass="44774">MGILARTWGILLLSILLLLLLGGCWDRKELNELALVSALSLDKAENNQIQATVQLVLPQSQTGSMGGGNPEGGMSGRTSTQSETGVDVTDALSKLQGKIPRRMFWGQCKIFIFNEAVAREGIQEELDFLLRSPQTRERAYMFVSKGSAAKVLELMPSIERTSADVLRRVSDLKIGMRVNMKQFSGMLMGESQAAILPLVYIVPQSLSSEQVKEIPNILGSVLFKKDRMVGEISEKTTRGVMWIRNEIGEYTIVFDTEEGRVSLRPIKSQAKLIPEIKGEDWMMTIKVKSEGDIEENNTLLNPLNPKYLAVMNKGFEKDVKERIELAINEVQRKQKVDVLDFAKAFHRKYPRQWEKMKERWAEQFPKVRVNIEVHASINRPGLTSSPGGVPKEEVRER</sequence>
<evidence type="ECO:0000259" key="9">
    <source>
        <dbReference type="Pfam" id="PF05504"/>
    </source>
</evidence>
<keyword evidence="7" id="KW-0449">Lipoprotein</keyword>
<evidence type="ECO:0000256" key="2">
    <source>
        <dbReference type="ARBA" id="ARBA00007886"/>
    </source>
</evidence>
<comment type="similarity">
    <text evidence="2">Belongs to the GerABKC lipoprotein family.</text>
</comment>
<evidence type="ECO:0000313" key="12">
    <source>
        <dbReference type="Proteomes" id="UP001597262"/>
    </source>
</evidence>
<keyword evidence="3" id="KW-0309">Germination</keyword>
<evidence type="ECO:0000256" key="4">
    <source>
        <dbReference type="ARBA" id="ARBA00022729"/>
    </source>
</evidence>
<comment type="subcellular location">
    <subcellularLocation>
        <location evidence="1">Membrane</location>
        <topology evidence="1">Lipid-anchor</topology>
    </subcellularLocation>
</comment>
<dbReference type="Gene3D" id="3.30.300.210">
    <property type="entry name" value="Nutrient germinant receptor protein C, domain 3"/>
    <property type="match status" value="1"/>
</dbReference>
<dbReference type="PANTHER" id="PTHR35789">
    <property type="entry name" value="SPORE GERMINATION PROTEIN B3"/>
    <property type="match status" value="1"/>
</dbReference>
<dbReference type="InterPro" id="IPR046953">
    <property type="entry name" value="Spore_GerAC-like_C"/>
</dbReference>
<feature type="domain" description="Spore germination protein N-terminal" evidence="10">
    <location>
        <begin position="26"/>
        <end position="199"/>
    </location>
</feature>
<dbReference type="InterPro" id="IPR038501">
    <property type="entry name" value="Spore_GerAC_C_sf"/>
</dbReference>
<evidence type="ECO:0000256" key="6">
    <source>
        <dbReference type="ARBA" id="ARBA00023139"/>
    </source>
</evidence>
<evidence type="ECO:0000256" key="8">
    <source>
        <dbReference type="SAM" id="MobiDB-lite"/>
    </source>
</evidence>
<evidence type="ECO:0000256" key="3">
    <source>
        <dbReference type="ARBA" id="ARBA00022544"/>
    </source>
</evidence>
<feature type="compositionally biased region" description="Gly residues" evidence="8">
    <location>
        <begin position="64"/>
        <end position="75"/>
    </location>
</feature>
<name>A0ABW3RXH5_9BACL</name>
<evidence type="ECO:0000259" key="10">
    <source>
        <dbReference type="Pfam" id="PF25198"/>
    </source>
</evidence>
<dbReference type="Pfam" id="PF25198">
    <property type="entry name" value="Spore_GerAC_N"/>
    <property type="match status" value="1"/>
</dbReference>
<dbReference type="Proteomes" id="UP001597262">
    <property type="component" value="Unassembled WGS sequence"/>
</dbReference>
<gene>
    <name evidence="11" type="ORF">ACFQ3W_12100</name>
</gene>